<gene>
    <name evidence="1" type="primary">ORF7</name>
</gene>
<dbReference type="GeneID" id="65108525"/>
<proteinExistence type="predicted"/>
<accession>A0A7G1GMH7</accession>
<reference evidence="1 2" key="1">
    <citation type="submission" date="2020-02" db="EMBL/GenBank/DDBJ databases">
        <title>Complete genomic sequence of a novel lytic phytopathogenic Burkholderia phage isolated from fallen leaf compost.</title>
        <authorList>
            <person name="Sasaki R."/>
            <person name="Miyashita S."/>
            <person name="Ando S."/>
            <person name="Ito K."/>
            <person name="Tada C."/>
            <person name="Fukuhara T."/>
            <person name="Kormelink R."/>
            <person name="Takahashi H."/>
        </authorList>
    </citation>
    <scope>NUCLEOTIDE SEQUENCE [LARGE SCALE GENOMIC DNA]</scope>
    <source>
        <strain evidence="1 2">FLC5</strain>
    </source>
</reference>
<evidence type="ECO:0000313" key="1">
    <source>
        <dbReference type="EMBL" id="BCB23179.1"/>
    </source>
</evidence>
<dbReference type="Proteomes" id="UP000516002">
    <property type="component" value="Segment"/>
</dbReference>
<dbReference type="KEGG" id="vg:65108525"/>
<protein>
    <submittedName>
        <fullName evidence="1">Uncharacterized protein</fullName>
    </submittedName>
</protein>
<keyword evidence="2" id="KW-1185">Reference proteome</keyword>
<name>A0A7G1GMH7_9CAUD</name>
<sequence length="82" mass="9632">MTNDTAQLAGMLPHNRAFREWVTTWLTTPELATVDEAAQFIRYVCEVESRAELATNKEAAQRFHTILRRTFIAWRDARHRSR</sequence>
<evidence type="ECO:0000313" key="2">
    <source>
        <dbReference type="Proteomes" id="UP000516002"/>
    </source>
</evidence>
<dbReference type="RefSeq" id="YP_010090997.1">
    <property type="nucleotide sequence ID" value="NC_055722.1"/>
</dbReference>
<dbReference type="EMBL" id="LC528882">
    <property type="protein sequence ID" value="BCB23179.1"/>
    <property type="molecule type" value="Genomic_DNA"/>
</dbReference>
<organism evidence="1 2">
    <name type="scientific">Burkholderia phage FLC5</name>
    <dbReference type="NCBI Taxonomy" id="2716322"/>
    <lineage>
        <taxon>Viruses</taxon>
        <taxon>Duplodnaviria</taxon>
        <taxon>Heunggongvirae</taxon>
        <taxon>Uroviricota</taxon>
        <taxon>Caudoviricetes</taxon>
        <taxon>Peduoviridae</taxon>
        <taxon>Kisquattuordecimvirus</taxon>
        <taxon>Kisquattuordecimvirus FLC5</taxon>
    </lineage>
</organism>